<comment type="caution">
    <text evidence="1">The sequence shown here is derived from an EMBL/GenBank/DDBJ whole genome shotgun (WGS) entry which is preliminary data.</text>
</comment>
<dbReference type="RefSeq" id="XP_043157720.1">
    <property type="nucleotide sequence ID" value="XM_043301785.1"/>
</dbReference>
<protein>
    <submittedName>
        <fullName evidence="1">Uncharacterized protein</fullName>
    </submittedName>
</protein>
<dbReference type="OrthoDB" id="10524429at2759"/>
<evidence type="ECO:0000313" key="1">
    <source>
        <dbReference type="EMBL" id="GIJ86974.1"/>
    </source>
</evidence>
<dbReference type="Proteomes" id="UP001043456">
    <property type="component" value="Unassembled WGS sequence"/>
</dbReference>
<dbReference type="EMBL" id="BHVY01000004">
    <property type="protein sequence ID" value="GIJ86974.1"/>
    <property type="molecule type" value="Genomic_DNA"/>
</dbReference>
<evidence type="ECO:0000313" key="2">
    <source>
        <dbReference type="Proteomes" id="UP001043456"/>
    </source>
</evidence>
<name>A0A9P3BBP2_9EURO</name>
<gene>
    <name evidence="1" type="ORF">Asppvi_005873</name>
</gene>
<sequence>MEAQITVNVRLPCATSAPFWRILQEAEFTSLNYKSSSCTCTAQLRITSGVEWTQPNNVDKYLTSSGRGYRRLLGLEKSDESIRAFVDWVPTWEVAGDQTGDNRSFPRPSGRDYSKCSRILENRVGAHGPEQLIEWLPSWEDVADLDLKSIEEFEGRQEDIFSLLAIIQAVVKEGPQETRCG</sequence>
<keyword evidence="2" id="KW-1185">Reference proteome</keyword>
<dbReference type="AlphaFoldDB" id="A0A9P3BBP2"/>
<dbReference type="GeneID" id="67004484"/>
<proteinExistence type="predicted"/>
<reference evidence="1 2" key="1">
    <citation type="submission" date="2018-10" db="EMBL/GenBank/DDBJ databases">
        <title>Pan-genome distribution and transcriptional activeness of fungal secondary metabolism genes in Aspergillus section Fumigati.</title>
        <authorList>
            <person name="Takahashi H."/>
            <person name="Umemura M."/>
            <person name="Ninomiya A."/>
            <person name="Kusuya Y."/>
            <person name="Urayama S."/>
            <person name="Shimizu M."/>
            <person name="Watanabe A."/>
            <person name="Kamei K."/>
            <person name="Yaguchi T."/>
            <person name="Hagiwara D."/>
        </authorList>
    </citation>
    <scope>NUCLEOTIDE SEQUENCE [LARGE SCALE GENOMIC DNA]</scope>
    <source>
        <strain evidence="1 2">IFM 55266</strain>
    </source>
</reference>
<organism evidence="1 2">
    <name type="scientific">Aspergillus pseudoviridinutans</name>
    <dbReference type="NCBI Taxonomy" id="1517512"/>
    <lineage>
        <taxon>Eukaryota</taxon>
        <taxon>Fungi</taxon>
        <taxon>Dikarya</taxon>
        <taxon>Ascomycota</taxon>
        <taxon>Pezizomycotina</taxon>
        <taxon>Eurotiomycetes</taxon>
        <taxon>Eurotiomycetidae</taxon>
        <taxon>Eurotiales</taxon>
        <taxon>Aspergillaceae</taxon>
        <taxon>Aspergillus</taxon>
        <taxon>Aspergillus subgen. Fumigati</taxon>
    </lineage>
</organism>
<accession>A0A9P3BBP2</accession>